<gene>
    <name evidence="2" type="ORF">PAA8504_02061</name>
</gene>
<dbReference type="OrthoDB" id="8451710at2"/>
<reference evidence="2 3" key="1">
    <citation type="submission" date="2018-03" db="EMBL/GenBank/DDBJ databases">
        <authorList>
            <person name="Keele B.F."/>
        </authorList>
    </citation>
    <scope>NUCLEOTIDE SEQUENCE [LARGE SCALE GENOMIC DNA]</scope>
    <source>
        <strain evidence="2 3">CECT 8504</strain>
    </source>
</reference>
<protein>
    <recommendedName>
        <fullName evidence="1">Glyoxalase-like domain-containing protein</fullName>
    </recommendedName>
</protein>
<evidence type="ECO:0000313" key="3">
    <source>
        <dbReference type="Proteomes" id="UP000244912"/>
    </source>
</evidence>
<dbReference type="InterPro" id="IPR029068">
    <property type="entry name" value="Glyas_Bleomycin-R_OHBP_Dase"/>
</dbReference>
<proteinExistence type="predicted"/>
<accession>A0A2R8BVT3</accession>
<dbReference type="RefSeq" id="WP_108894052.1">
    <property type="nucleotide sequence ID" value="NZ_ONZF01000003.1"/>
</dbReference>
<dbReference type="Gene3D" id="3.10.180.10">
    <property type="entry name" value="2,3-Dihydroxybiphenyl 1,2-Dioxygenase, domain 1"/>
    <property type="match status" value="1"/>
</dbReference>
<dbReference type="Proteomes" id="UP000244912">
    <property type="component" value="Unassembled WGS sequence"/>
</dbReference>
<dbReference type="Pfam" id="PF13468">
    <property type="entry name" value="Glyoxalase_3"/>
    <property type="match status" value="1"/>
</dbReference>
<name>A0A2R8BVT3_9RHOB</name>
<feature type="domain" description="Glyoxalase-like" evidence="1">
    <location>
        <begin position="3"/>
        <end position="173"/>
    </location>
</feature>
<organism evidence="2 3">
    <name type="scientific">Palleronia abyssalis</name>
    <dbReference type="NCBI Taxonomy" id="1501240"/>
    <lineage>
        <taxon>Bacteria</taxon>
        <taxon>Pseudomonadati</taxon>
        <taxon>Pseudomonadota</taxon>
        <taxon>Alphaproteobacteria</taxon>
        <taxon>Rhodobacterales</taxon>
        <taxon>Roseobacteraceae</taxon>
        <taxon>Palleronia</taxon>
    </lineage>
</organism>
<keyword evidence="3" id="KW-1185">Reference proteome</keyword>
<sequence>MNIDHIVITAPDLDTGAEAVHEALGVAPVQGGKHSLMGTHNRLLSLGPDMYLEVIAVDPDAPDPGRPRWFAMDRFSGPPRLTNWAAQADDMTRALAEAPMGMGELTSLTRGDLSWQMAIPPSGELPFDGVLPMLLSWQGRTAADLLSPSGCRLQRLILTHPRAGDIRTAWPRLAATDRLQIEVGPQPGLAAEIATPEGLKTLSGVIGN</sequence>
<dbReference type="InterPro" id="IPR025870">
    <property type="entry name" value="Glyoxalase-like_dom"/>
</dbReference>
<dbReference type="EMBL" id="ONZF01000003">
    <property type="protein sequence ID" value="SPJ24233.1"/>
    <property type="molecule type" value="Genomic_DNA"/>
</dbReference>
<evidence type="ECO:0000259" key="1">
    <source>
        <dbReference type="Pfam" id="PF13468"/>
    </source>
</evidence>
<dbReference type="AlphaFoldDB" id="A0A2R8BVT3"/>
<evidence type="ECO:0000313" key="2">
    <source>
        <dbReference type="EMBL" id="SPJ24233.1"/>
    </source>
</evidence>